<organism evidence="2 3">
    <name type="scientific">Decorospora gaudefroyi</name>
    <dbReference type="NCBI Taxonomy" id="184978"/>
    <lineage>
        <taxon>Eukaryota</taxon>
        <taxon>Fungi</taxon>
        <taxon>Dikarya</taxon>
        <taxon>Ascomycota</taxon>
        <taxon>Pezizomycotina</taxon>
        <taxon>Dothideomycetes</taxon>
        <taxon>Pleosporomycetidae</taxon>
        <taxon>Pleosporales</taxon>
        <taxon>Pleosporineae</taxon>
        <taxon>Pleosporaceae</taxon>
        <taxon>Decorospora</taxon>
    </lineage>
</organism>
<dbReference type="Proteomes" id="UP000800040">
    <property type="component" value="Unassembled WGS sequence"/>
</dbReference>
<keyword evidence="1" id="KW-0812">Transmembrane</keyword>
<dbReference type="EMBL" id="ML975246">
    <property type="protein sequence ID" value="KAF1839144.1"/>
    <property type="molecule type" value="Genomic_DNA"/>
</dbReference>
<gene>
    <name evidence="2" type="ORF">BDW02DRAFT_564128</name>
</gene>
<keyword evidence="3" id="KW-1185">Reference proteome</keyword>
<evidence type="ECO:0000313" key="3">
    <source>
        <dbReference type="Proteomes" id="UP000800040"/>
    </source>
</evidence>
<name>A0A6A5KWS2_9PLEO</name>
<dbReference type="AlphaFoldDB" id="A0A6A5KWS2"/>
<reference evidence="2" key="1">
    <citation type="submission" date="2020-01" db="EMBL/GenBank/DDBJ databases">
        <authorList>
            <consortium name="DOE Joint Genome Institute"/>
            <person name="Haridas S."/>
            <person name="Albert R."/>
            <person name="Binder M."/>
            <person name="Bloem J."/>
            <person name="Labutti K."/>
            <person name="Salamov A."/>
            <person name="Andreopoulos B."/>
            <person name="Baker S.E."/>
            <person name="Barry K."/>
            <person name="Bills G."/>
            <person name="Bluhm B.H."/>
            <person name="Cannon C."/>
            <person name="Castanera R."/>
            <person name="Culley D.E."/>
            <person name="Daum C."/>
            <person name="Ezra D."/>
            <person name="Gonzalez J.B."/>
            <person name="Henrissat B."/>
            <person name="Kuo A."/>
            <person name="Liang C."/>
            <person name="Lipzen A."/>
            <person name="Lutzoni F."/>
            <person name="Magnuson J."/>
            <person name="Mondo S."/>
            <person name="Nolan M."/>
            <person name="Ohm R."/>
            <person name="Pangilinan J."/>
            <person name="Park H.-J."/>
            <person name="Ramirez L."/>
            <person name="Alfaro M."/>
            <person name="Sun H."/>
            <person name="Tritt A."/>
            <person name="Yoshinaga Y."/>
            <person name="Zwiers L.-H."/>
            <person name="Turgeon B.G."/>
            <person name="Goodwin S.B."/>
            <person name="Spatafora J.W."/>
            <person name="Crous P.W."/>
            <person name="Grigoriev I.V."/>
        </authorList>
    </citation>
    <scope>NUCLEOTIDE SEQUENCE</scope>
    <source>
        <strain evidence="2">P77</strain>
    </source>
</reference>
<dbReference type="OrthoDB" id="10509112at2759"/>
<keyword evidence="1" id="KW-0472">Membrane</keyword>
<proteinExistence type="predicted"/>
<sequence>MAVVSTTPSPTPSTAPTIIVSDSSNLTVIFGVFGLLVAVIGIAIGVLQLRHMTRRRMKLEVFELP</sequence>
<accession>A0A6A5KWS2</accession>
<evidence type="ECO:0000313" key="2">
    <source>
        <dbReference type="EMBL" id="KAF1839144.1"/>
    </source>
</evidence>
<protein>
    <submittedName>
        <fullName evidence="2">Uncharacterized protein</fullName>
    </submittedName>
</protein>
<keyword evidence="1" id="KW-1133">Transmembrane helix</keyword>
<feature type="transmembrane region" description="Helical" evidence="1">
    <location>
        <begin position="26"/>
        <end position="49"/>
    </location>
</feature>
<evidence type="ECO:0000256" key="1">
    <source>
        <dbReference type="SAM" id="Phobius"/>
    </source>
</evidence>